<keyword evidence="1" id="KW-0805">Transcription regulation</keyword>
<dbReference type="AlphaFoldDB" id="A0A840UQY1"/>
<dbReference type="InterPro" id="IPR014710">
    <property type="entry name" value="RmlC-like_jellyroll"/>
</dbReference>
<dbReference type="Pfam" id="PF12833">
    <property type="entry name" value="HTH_18"/>
    <property type="match status" value="1"/>
</dbReference>
<dbReference type="EMBL" id="JACHFH010000034">
    <property type="protein sequence ID" value="MBB5337128.1"/>
    <property type="molecule type" value="Genomic_DNA"/>
</dbReference>
<dbReference type="Gene3D" id="2.60.120.10">
    <property type="entry name" value="Jelly Rolls"/>
    <property type="match status" value="1"/>
</dbReference>
<dbReference type="InterPro" id="IPR009057">
    <property type="entry name" value="Homeodomain-like_sf"/>
</dbReference>
<evidence type="ECO:0000313" key="5">
    <source>
        <dbReference type="EMBL" id="MBB5337128.1"/>
    </source>
</evidence>
<dbReference type="InterPro" id="IPR018060">
    <property type="entry name" value="HTH_AraC"/>
</dbReference>
<accession>A0A840UQY1</accession>
<dbReference type="Gene3D" id="1.10.10.60">
    <property type="entry name" value="Homeodomain-like"/>
    <property type="match status" value="2"/>
</dbReference>
<dbReference type="InterPro" id="IPR037923">
    <property type="entry name" value="HTH-like"/>
</dbReference>
<dbReference type="Proteomes" id="UP000559117">
    <property type="component" value="Unassembled WGS sequence"/>
</dbReference>
<evidence type="ECO:0000256" key="2">
    <source>
        <dbReference type="ARBA" id="ARBA00023125"/>
    </source>
</evidence>
<dbReference type="SUPFAM" id="SSF46689">
    <property type="entry name" value="Homeodomain-like"/>
    <property type="match status" value="2"/>
</dbReference>
<protein>
    <submittedName>
        <fullName evidence="5">AraC-like DNA-binding protein</fullName>
    </submittedName>
</protein>
<dbReference type="RefSeq" id="WP_183862686.1">
    <property type="nucleotide sequence ID" value="NZ_JACHFH010000034.1"/>
</dbReference>
<dbReference type="PANTHER" id="PTHR43280">
    <property type="entry name" value="ARAC-FAMILY TRANSCRIPTIONAL REGULATOR"/>
    <property type="match status" value="1"/>
</dbReference>
<evidence type="ECO:0000313" key="6">
    <source>
        <dbReference type="Proteomes" id="UP000559117"/>
    </source>
</evidence>
<dbReference type="GO" id="GO:0043565">
    <property type="term" value="F:sequence-specific DNA binding"/>
    <property type="evidence" value="ECO:0007669"/>
    <property type="project" value="InterPro"/>
</dbReference>
<dbReference type="GO" id="GO:0003700">
    <property type="term" value="F:DNA-binding transcription factor activity"/>
    <property type="evidence" value="ECO:0007669"/>
    <property type="project" value="InterPro"/>
</dbReference>
<gene>
    <name evidence="5" type="ORF">HNR32_002285</name>
</gene>
<evidence type="ECO:0000256" key="3">
    <source>
        <dbReference type="ARBA" id="ARBA00023163"/>
    </source>
</evidence>
<organism evidence="5 6">
    <name type="scientific">Pectinatus brassicae</name>
    <dbReference type="NCBI Taxonomy" id="862415"/>
    <lineage>
        <taxon>Bacteria</taxon>
        <taxon>Bacillati</taxon>
        <taxon>Bacillota</taxon>
        <taxon>Negativicutes</taxon>
        <taxon>Selenomonadales</taxon>
        <taxon>Selenomonadaceae</taxon>
        <taxon>Pectinatus</taxon>
    </lineage>
</organism>
<feature type="domain" description="HTH araC/xylS-type" evidence="4">
    <location>
        <begin position="186"/>
        <end position="284"/>
    </location>
</feature>
<dbReference type="PANTHER" id="PTHR43280:SF28">
    <property type="entry name" value="HTH-TYPE TRANSCRIPTIONAL ACTIVATOR RHAS"/>
    <property type="match status" value="1"/>
</dbReference>
<dbReference type="Pfam" id="PF07883">
    <property type="entry name" value="Cupin_2"/>
    <property type="match status" value="1"/>
</dbReference>
<name>A0A840UQY1_9FIRM</name>
<comment type="caution">
    <text evidence="5">The sequence shown here is derived from an EMBL/GenBank/DDBJ whole genome shotgun (WGS) entry which is preliminary data.</text>
</comment>
<sequence>MMQCFIKLEKTNDLEKKDIPKLLSASKIDSQYSIYPRALHKHEDVVEVLLVRSGSGVYIIDGKRYIIQQGDMIICNSNILHDEDAKMSENLNIYGCALTNITIAACQKNCLIDYNIRPIIHTDKYFLTLKKIMGTIYSLLSSGLKNNENICLQITETFLSLVTKIIDKNKMPDIYKKTTCSEKLALDIKQYIDLHYNEEITLALLGKELHVSAYYLAHVFKNELGYSPIQYITRRRIGEAQSLLIATQYSITYIADIVGYGNPNHFNILFNKYVGMSPGKYRKLYIQL</sequence>
<dbReference type="SUPFAM" id="SSF51215">
    <property type="entry name" value="Regulatory protein AraC"/>
    <property type="match status" value="1"/>
</dbReference>
<keyword evidence="6" id="KW-1185">Reference proteome</keyword>
<evidence type="ECO:0000256" key="1">
    <source>
        <dbReference type="ARBA" id="ARBA00023015"/>
    </source>
</evidence>
<evidence type="ECO:0000259" key="4">
    <source>
        <dbReference type="PROSITE" id="PS01124"/>
    </source>
</evidence>
<dbReference type="InterPro" id="IPR013096">
    <property type="entry name" value="Cupin_2"/>
</dbReference>
<dbReference type="PROSITE" id="PS01124">
    <property type="entry name" value="HTH_ARAC_FAMILY_2"/>
    <property type="match status" value="1"/>
</dbReference>
<keyword evidence="2 5" id="KW-0238">DNA-binding</keyword>
<dbReference type="SMART" id="SM00342">
    <property type="entry name" value="HTH_ARAC"/>
    <property type="match status" value="1"/>
</dbReference>
<reference evidence="5 6" key="1">
    <citation type="submission" date="2020-08" db="EMBL/GenBank/DDBJ databases">
        <title>Genomic Encyclopedia of Type Strains, Phase IV (KMG-IV): sequencing the most valuable type-strain genomes for metagenomic binning, comparative biology and taxonomic classification.</title>
        <authorList>
            <person name="Goeker M."/>
        </authorList>
    </citation>
    <scope>NUCLEOTIDE SEQUENCE [LARGE SCALE GENOMIC DNA]</scope>
    <source>
        <strain evidence="5 6">DSM 24661</strain>
    </source>
</reference>
<dbReference type="PROSITE" id="PS00041">
    <property type="entry name" value="HTH_ARAC_FAMILY_1"/>
    <property type="match status" value="1"/>
</dbReference>
<proteinExistence type="predicted"/>
<keyword evidence="3" id="KW-0804">Transcription</keyword>
<dbReference type="InterPro" id="IPR018062">
    <property type="entry name" value="HTH_AraC-typ_CS"/>
</dbReference>